<name>A0A917VG34_9ACTN</name>
<evidence type="ECO:0000313" key="2">
    <source>
        <dbReference type="Proteomes" id="UP000645217"/>
    </source>
</evidence>
<reference evidence="1" key="1">
    <citation type="journal article" date="2014" name="Int. J. Syst. Evol. Microbiol.">
        <title>Complete genome sequence of Corynebacterium casei LMG S-19264T (=DSM 44701T), isolated from a smear-ripened cheese.</title>
        <authorList>
            <consortium name="US DOE Joint Genome Institute (JGI-PGF)"/>
            <person name="Walter F."/>
            <person name="Albersmeier A."/>
            <person name="Kalinowski J."/>
            <person name="Ruckert C."/>
        </authorList>
    </citation>
    <scope>NUCLEOTIDE SEQUENCE</scope>
    <source>
        <strain evidence="1">JCM 13064</strain>
    </source>
</reference>
<protein>
    <submittedName>
        <fullName evidence="1">Uncharacterized protein</fullName>
    </submittedName>
</protein>
<accession>A0A917VG34</accession>
<organism evidence="1 2">
    <name type="scientific">Sphaerisporangium melleum</name>
    <dbReference type="NCBI Taxonomy" id="321316"/>
    <lineage>
        <taxon>Bacteria</taxon>
        <taxon>Bacillati</taxon>
        <taxon>Actinomycetota</taxon>
        <taxon>Actinomycetes</taxon>
        <taxon>Streptosporangiales</taxon>
        <taxon>Streptosporangiaceae</taxon>
        <taxon>Sphaerisporangium</taxon>
    </lineage>
</organism>
<keyword evidence="2" id="KW-1185">Reference proteome</keyword>
<reference evidence="1" key="2">
    <citation type="submission" date="2020-09" db="EMBL/GenBank/DDBJ databases">
        <authorList>
            <person name="Sun Q."/>
            <person name="Ohkuma M."/>
        </authorList>
    </citation>
    <scope>NUCLEOTIDE SEQUENCE</scope>
    <source>
        <strain evidence="1">JCM 13064</strain>
    </source>
</reference>
<sequence>MHFTFAQFTFPADADRCAAEGMDAAGAACSRPAVPVAWPAVAAVALGVAASATAPAMTTGIHF</sequence>
<dbReference type="Proteomes" id="UP000645217">
    <property type="component" value="Unassembled WGS sequence"/>
</dbReference>
<proteinExistence type="predicted"/>
<dbReference type="AlphaFoldDB" id="A0A917VG34"/>
<dbReference type="EMBL" id="BMNT01000009">
    <property type="protein sequence ID" value="GGK77410.1"/>
    <property type="molecule type" value="Genomic_DNA"/>
</dbReference>
<comment type="caution">
    <text evidence="1">The sequence shown here is derived from an EMBL/GenBank/DDBJ whole genome shotgun (WGS) entry which is preliminary data.</text>
</comment>
<evidence type="ECO:0000313" key="1">
    <source>
        <dbReference type="EMBL" id="GGK77410.1"/>
    </source>
</evidence>
<gene>
    <name evidence="1" type="ORF">GCM10007964_20220</name>
</gene>